<dbReference type="EMBL" id="CM056811">
    <property type="protein sequence ID" value="KAJ8637696.1"/>
    <property type="molecule type" value="Genomic_DNA"/>
</dbReference>
<organism evidence="1 2">
    <name type="scientific">Persea americana</name>
    <name type="common">Avocado</name>
    <dbReference type="NCBI Taxonomy" id="3435"/>
    <lineage>
        <taxon>Eukaryota</taxon>
        <taxon>Viridiplantae</taxon>
        <taxon>Streptophyta</taxon>
        <taxon>Embryophyta</taxon>
        <taxon>Tracheophyta</taxon>
        <taxon>Spermatophyta</taxon>
        <taxon>Magnoliopsida</taxon>
        <taxon>Magnoliidae</taxon>
        <taxon>Laurales</taxon>
        <taxon>Lauraceae</taxon>
        <taxon>Persea</taxon>
    </lineage>
</organism>
<protein>
    <submittedName>
        <fullName evidence="1">Uncharacterized protein</fullName>
    </submittedName>
</protein>
<keyword evidence="2" id="KW-1185">Reference proteome</keyword>
<comment type="caution">
    <text evidence="1">The sequence shown here is derived from an EMBL/GenBank/DDBJ whole genome shotgun (WGS) entry which is preliminary data.</text>
</comment>
<evidence type="ECO:0000313" key="2">
    <source>
        <dbReference type="Proteomes" id="UP001234297"/>
    </source>
</evidence>
<reference evidence="1 2" key="1">
    <citation type="journal article" date="2022" name="Hortic Res">
        <title>A haplotype resolved chromosomal level avocado genome allows analysis of novel avocado genes.</title>
        <authorList>
            <person name="Nath O."/>
            <person name="Fletcher S.J."/>
            <person name="Hayward A."/>
            <person name="Shaw L.M."/>
            <person name="Masouleh A.K."/>
            <person name="Furtado A."/>
            <person name="Henry R.J."/>
            <person name="Mitter N."/>
        </authorList>
    </citation>
    <scope>NUCLEOTIDE SEQUENCE [LARGE SCALE GENOMIC DNA]</scope>
    <source>
        <strain evidence="2">cv. Hass</strain>
    </source>
</reference>
<gene>
    <name evidence="1" type="ORF">MRB53_011963</name>
</gene>
<evidence type="ECO:0000313" key="1">
    <source>
        <dbReference type="EMBL" id="KAJ8637696.1"/>
    </source>
</evidence>
<proteinExistence type="predicted"/>
<dbReference type="Proteomes" id="UP001234297">
    <property type="component" value="Chromosome 3"/>
</dbReference>
<sequence>MLVLSLPIRSKPSPLHLFFSYCLSSSSSSSPSIPVSALLKCPPPTQSPTTSDHPNPPPHIPLCNPQDQDEDPLLLQNHSQTISKLLKQFPDNPTALQSALDNTGIQPNPPLIQTLIQSSQFSPKPIHTLYLWASNKPHFNLTPSLFNSTVDLLAKARHFDSAWSLLLPHLHAQNLSSSPVSVDTFAVLIRRYARSGWPQAAIRTLDFMESLGLVNLSSNSNSNLDLLLDALCKEGHVNAAFSYFQQRKESEPNRLFSVRVYNILLNGFFRSRKLRKAERLYEEMRSENVDPTVVTFGTLVEGYCRTRRVDKAIELLSEMKQVGVEPNMIVYNPIIDSLGEAERFKEALGMVEMISVHGLSPNISTFNSLVKGFCKAGDLVEASKVLKTMTGRGCMPTSTTYNYFFGFFAKFGKIEEAMNLYTKMINSGYDPDRLTYHLLIKMLCKCKRLDLALQVIKEMNTRGCDSDLATGTMLVHLLCRLRRLEEACTEFEGMIRRGLVPQYITYKMLIEEMKELGRLEMVGKLSALMGSVLHSTKLPNTYRDGEQRSLEARSAILRKAQVMSDALKICKNPRELSKQKGSSDNGVASANRLIADFQRKLFAT</sequence>
<accession>A0ACC2LWF7</accession>
<name>A0ACC2LWF7_PERAE</name>